<keyword evidence="4" id="KW-1185">Reference proteome</keyword>
<organism evidence="3 4">
    <name type="scientific">Bacteriovorax antarcticus</name>
    <dbReference type="NCBI Taxonomy" id="3088717"/>
    <lineage>
        <taxon>Bacteria</taxon>
        <taxon>Pseudomonadati</taxon>
        <taxon>Bdellovibrionota</taxon>
        <taxon>Bacteriovoracia</taxon>
        <taxon>Bacteriovoracales</taxon>
        <taxon>Bacteriovoracaceae</taxon>
        <taxon>Bacteriovorax</taxon>
    </lineage>
</organism>
<comment type="caution">
    <text evidence="3">The sequence shown here is derived from an EMBL/GenBank/DDBJ whole genome shotgun (WGS) entry which is preliminary data.</text>
</comment>
<dbReference type="InterPro" id="IPR011250">
    <property type="entry name" value="OMP/PagP_B-barrel"/>
</dbReference>
<dbReference type="RefSeq" id="WP_323577178.1">
    <property type="nucleotide sequence ID" value="NZ_JAYGJQ010000002.1"/>
</dbReference>
<dbReference type="Proteomes" id="UP001302274">
    <property type="component" value="Unassembled WGS sequence"/>
</dbReference>
<reference evidence="3 4" key="1">
    <citation type="submission" date="2023-11" db="EMBL/GenBank/DDBJ databases">
        <title>A Novel Polar Bacteriovorax (B. antarcticus) Isolated from the Biocrust in Antarctica.</title>
        <authorList>
            <person name="Mun W."/>
            <person name="Choi S.Y."/>
            <person name="Mitchell R.J."/>
        </authorList>
    </citation>
    <scope>NUCLEOTIDE SEQUENCE [LARGE SCALE GENOMIC DNA]</scope>
    <source>
        <strain evidence="3 4">PP10</strain>
    </source>
</reference>
<dbReference type="Gene3D" id="2.40.160.20">
    <property type="match status" value="1"/>
</dbReference>
<feature type="chain" id="PRO_5045333241" description="VWA7 N-terminal domain-containing protein" evidence="1">
    <location>
        <begin position="19"/>
        <end position="421"/>
    </location>
</feature>
<dbReference type="Pfam" id="PF25107">
    <property type="entry name" value="VWA7_N"/>
    <property type="match status" value="1"/>
</dbReference>
<dbReference type="EMBL" id="JAYGJQ010000002">
    <property type="protein sequence ID" value="MEA9357250.1"/>
    <property type="molecule type" value="Genomic_DNA"/>
</dbReference>
<evidence type="ECO:0000256" key="1">
    <source>
        <dbReference type="SAM" id="SignalP"/>
    </source>
</evidence>
<dbReference type="InterPro" id="IPR056862">
    <property type="entry name" value="VWA7_N"/>
</dbReference>
<feature type="domain" description="VWA7 N-terminal" evidence="2">
    <location>
        <begin position="31"/>
        <end position="130"/>
    </location>
</feature>
<evidence type="ECO:0000313" key="3">
    <source>
        <dbReference type="EMBL" id="MEA9357250.1"/>
    </source>
</evidence>
<evidence type="ECO:0000259" key="2">
    <source>
        <dbReference type="Pfam" id="PF25107"/>
    </source>
</evidence>
<name>A0ABU5VW12_9BACT</name>
<keyword evidence="1" id="KW-0732">Signal</keyword>
<dbReference type="SUPFAM" id="SSF56925">
    <property type="entry name" value="OMPA-like"/>
    <property type="match status" value="1"/>
</dbReference>
<protein>
    <recommendedName>
        <fullName evidence="2">VWA7 N-terminal domain-containing protein</fullName>
    </recommendedName>
</protein>
<proteinExistence type="predicted"/>
<evidence type="ECO:0000313" key="4">
    <source>
        <dbReference type="Proteomes" id="UP001302274"/>
    </source>
</evidence>
<accession>A0ABU5VW12</accession>
<feature type="signal peptide" evidence="1">
    <location>
        <begin position="1"/>
        <end position="18"/>
    </location>
</feature>
<sequence length="421" mass="46894">MKKLLLFLLFTTLPKAYAFDWSLHRSVTARALSPIGFSINTIDQISDANIYIDRQEGSNPATHADSESFEAASALMRSRMKIAATAIISGDMKTARANFGYITHTVQDFYAHTNYVEYMPGKPIDLLNLTNPASYVTCSAKNMMNGLTSGYYPDSTTPARKCSHTTLNKDAGDATLAGAKALKYAERATAEMYGVLEQQVISMSADQEKANILLARFRGEDRQYLFANNDVVSYTGYNETFKITPFVGMTQYSSNKFDYESTYTAGIRAETRINERFVTGFGLTISSMTIKEEVISQFDYSSYGVDLYTKIYLLSDLRFQPYIGAGAGYLKSNLKHTSYMQVNDNDSDMNTLNGEVMGGIDLMFTRGIGFNFEARYVRPFSTSSYTPTYAQTYSQYSTEKLAHDIGNSGHLVFATGMIVSF</sequence>
<gene>
    <name evidence="3" type="ORF">SHI21_13580</name>
</gene>